<accession>A0ABR3FQ20</accession>
<name>A0ABR3FQ20_9AGAR</name>
<evidence type="ECO:0000256" key="1">
    <source>
        <dbReference type="SAM" id="MobiDB-lite"/>
    </source>
</evidence>
<feature type="signal peptide" evidence="2">
    <location>
        <begin position="1"/>
        <end position="18"/>
    </location>
</feature>
<feature type="compositionally biased region" description="Polar residues" evidence="1">
    <location>
        <begin position="426"/>
        <end position="437"/>
    </location>
</feature>
<comment type="caution">
    <text evidence="3">The sequence shown here is derived from an EMBL/GenBank/DDBJ whole genome shotgun (WGS) entry which is preliminary data.</text>
</comment>
<feature type="region of interest" description="Disordered" evidence="1">
    <location>
        <begin position="221"/>
        <end position="402"/>
    </location>
</feature>
<reference evidence="3 4" key="1">
    <citation type="submission" date="2024-02" db="EMBL/GenBank/DDBJ databases">
        <title>A draft genome for the cacao thread blight pathogen Marasmius crinis-equi.</title>
        <authorList>
            <person name="Cohen S.P."/>
            <person name="Baruah I.K."/>
            <person name="Amoako-Attah I."/>
            <person name="Bukari Y."/>
            <person name="Meinhardt L.W."/>
            <person name="Bailey B.A."/>
        </authorList>
    </citation>
    <scope>NUCLEOTIDE SEQUENCE [LARGE SCALE GENOMIC DNA]</scope>
    <source>
        <strain evidence="3 4">GH-76</strain>
    </source>
</reference>
<protein>
    <submittedName>
        <fullName evidence="3">Uncharacterized protein</fullName>
    </submittedName>
</protein>
<evidence type="ECO:0000256" key="2">
    <source>
        <dbReference type="SAM" id="SignalP"/>
    </source>
</evidence>
<feature type="compositionally biased region" description="Low complexity" evidence="1">
    <location>
        <begin position="92"/>
        <end position="105"/>
    </location>
</feature>
<feature type="chain" id="PRO_5047404275" evidence="2">
    <location>
        <begin position="19"/>
        <end position="437"/>
    </location>
</feature>
<evidence type="ECO:0000313" key="4">
    <source>
        <dbReference type="Proteomes" id="UP001465976"/>
    </source>
</evidence>
<feature type="region of interest" description="Disordered" evidence="1">
    <location>
        <begin position="414"/>
        <end position="437"/>
    </location>
</feature>
<feature type="compositionally biased region" description="Polar residues" evidence="1">
    <location>
        <begin position="341"/>
        <end position="350"/>
    </location>
</feature>
<dbReference type="EMBL" id="JBAHYK010000152">
    <property type="protein sequence ID" value="KAL0577492.1"/>
    <property type="molecule type" value="Genomic_DNA"/>
</dbReference>
<feature type="compositionally biased region" description="Low complexity" evidence="1">
    <location>
        <begin position="244"/>
        <end position="254"/>
    </location>
</feature>
<proteinExistence type="predicted"/>
<feature type="compositionally biased region" description="Low complexity" evidence="1">
    <location>
        <begin position="169"/>
        <end position="193"/>
    </location>
</feature>
<dbReference type="Proteomes" id="UP001465976">
    <property type="component" value="Unassembled WGS sequence"/>
</dbReference>
<sequence length="437" mass="44954">MRPFTSILILNALYLIHAAHIPRKFLDLDQHDHNREATSVSGSNLKHMNLLHVSASTKDHHEHIAVGHIAQKRQIHNADYSTSQKPSPQQDSNSNSTTAAATSKTSPDHTAKDVSPVDHGKRAPSSLEKLHQSSPVHPGPRSVPEPLSDEDVLEERDMPASPASPPADAPANPASAASQVLASAGAPAAPAVPKADKRGVPPMPNAPSMAAEIVPAGVVPASPKAGKRAAPPTPDVPGMATKLVPAGVVPAAPGADKRAAPPTPGVPAMTGNLVPAGVAPVPPKTDKRAAPPTPGLPDAAAKLLPAGVAPPKTAKRAVPPAPESLLPLASVPAAPPKASTDDSTPSNSSKRAFPAVDAPKRLLSRWASSLTDKWFGPRGTSSEDSKLAMGPKPAVSGSSPLVRKWIHAHGNVKKVAGERKMKKVKGSSTSVQGPVRS</sequence>
<keyword evidence="2" id="KW-0732">Signal</keyword>
<organism evidence="3 4">
    <name type="scientific">Marasmius crinis-equi</name>
    <dbReference type="NCBI Taxonomy" id="585013"/>
    <lineage>
        <taxon>Eukaryota</taxon>
        <taxon>Fungi</taxon>
        <taxon>Dikarya</taxon>
        <taxon>Basidiomycota</taxon>
        <taxon>Agaricomycotina</taxon>
        <taxon>Agaricomycetes</taxon>
        <taxon>Agaricomycetidae</taxon>
        <taxon>Agaricales</taxon>
        <taxon>Marasmiineae</taxon>
        <taxon>Marasmiaceae</taxon>
        <taxon>Marasmius</taxon>
    </lineage>
</organism>
<feature type="compositionally biased region" description="Basic and acidic residues" evidence="1">
    <location>
        <begin position="106"/>
        <end position="121"/>
    </location>
</feature>
<keyword evidence="4" id="KW-1185">Reference proteome</keyword>
<feature type="compositionally biased region" description="Polar residues" evidence="1">
    <location>
        <begin position="79"/>
        <end position="91"/>
    </location>
</feature>
<feature type="compositionally biased region" description="Low complexity" evidence="1">
    <location>
        <begin position="323"/>
        <end position="338"/>
    </location>
</feature>
<evidence type="ECO:0000313" key="3">
    <source>
        <dbReference type="EMBL" id="KAL0577492.1"/>
    </source>
</evidence>
<feature type="region of interest" description="Disordered" evidence="1">
    <location>
        <begin position="79"/>
        <end position="208"/>
    </location>
</feature>
<gene>
    <name evidence="3" type="ORF">V5O48_004477</name>
</gene>